<reference evidence="1 3" key="2">
    <citation type="journal article" date="2005" name="J. Bacteriol.">
        <title>The genome of S-PM2, a 'photosynthetic' T4-type bacteriophage that infects marine Synechococcus strains.</title>
        <authorList>
            <person name="Mann N.H."/>
            <person name="Clokie M.R."/>
            <person name="Millard A."/>
            <person name="Cook A."/>
            <person name="Wilson W.H."/>
            <person name="Wheatley P.J."/>
            <person name="Letarov A."/>
            <person name="Krisch H.M."/>
        </authorList>
    </citation>
    <scope>NUCLEOTIDE SEQUENCE</scope>
</reference>
<reference evidence="2" key="4">
    <citation type="submission" date="2015-02" db="EMBL/GenBank/DDBJ databases">
        <authorList>
            <person name="Chooi Y.-H."/>
        </authorList>
    </citation>
    <scope>NUCLEOTIDE SEQUENCE</scope>
</reference>
<reference evidence="1 3" key="1">
    <citation type="journal article" date="2004" name="Proc. Natl. Acad. Sci. U.S.A.">
        <title>Genetic organization of the psbAD region in phages infecting marine Synechococcus strains.</title>
        <authorList>
            <person name="Millard A."/>
            <person name="Clokie M.R."/>
            <person name="Shub D.A."/>
            <person name="Mann N.H."/>
        </authorList>
    </citation>
    <scope>NUCLEOTIDE SEQUENCE [LARGE SCALE GENOMIC DNA]</scope>
</reference>
<dbReference type="Proteomes" id="UP000000994">
    <property type="component" value="Segment"/>
</dbReference>
<dbReference type="GeneID" id="3260459"/>
<keyword evidence="2" id="KW-0808">Transferase</keyword>
<evidence type="ECO:0000313" key="4">
    <source>
        <dbReference type="Proteomes" id="UP000246186"/>
    </source>
</evidence>
<organismHost>
    <name type="scientific">Synechococcus</name>
    <dbReference type="NCBI Taxonomy" id="1129"/>
</organismHost>
<keyword evidence="3" id="KW-1185">Reference proteome</keyword>
<evidence type="ECO:0000313" key="3">
    <source>
        <dbReference type="Proteomes" id="UP000000994"/>
    </source>
</evidence>
<dbReference type="EMBL" id="LN828717">
    <property type="protein sequence ID" value="CFW42327.1"/>
    <property type="molecule type" value="Genomic_DNA"/>
</dbReference>
<dbReference type="EMBL" id="AJ630128">
    <property type="protein sequence ID" value="CAF34206.1"/>
    <property type="molecule type" value="Genomic_DNA"/>
</dbReference>
<accession>Q5GQJ6</accession>
<protein>
    <submittedName>
        <fullName evidence="2">Possible cytitidyltransferase</fullName>
    </submittedName>
    <submittedName>
        <fullName evidence="1">Ribonucleotide reductase A subunit</fullName>
    </submittedName>
</protein>
<proteinExistence type="predicted"/>
<dbReference type="RefSeq" id="YP_195176.1">
    <property type="nucleotide sequence ID" value="NC_006820.1"/>
</dbReference>
<dbReference type="OrthoDB" id="26173at10239"/>
<evidence type="ECO:0000313" key="2">
    <source>
        <dbReference type="EMBL" id="CFW42327.1"/>
    </source>
</evidence>
<dbReference type="Proteomes" id="UP000246186">
    <property type="component" value="Genome"/>
</dbReference>
<dbReference type="GO" id="GO:0016740">
    <property type="term" value="F:transferase activity"/>
    <property type="evidence" value="ECO:0007669"/>
    <property type="project" value="UniProtKB-KW"/>
</dbReference>
<evidence type="ECO:0000313" key="1">
    <source>
        <dbReference type="EMBL" id="CAF34206.1"/>
    </source>
</evidence>
<sequence>MKDFREIKNKAVQQNFRRGKVFQEGDVIMSSLTGEKGKIHRTGVNYVIAITESGEMFRAWVKDIRYLNVQETINKERKSSIFKNGKTETND</sequence>
<reference evidence="2 4" key="3">
    <citation type="journal article" date="2015" name="PLoS ONE">
        <title>Spontaneous Deletion of an "ORFanage" Region Facilitates Host Adaptation in a "Photosynthetic" Cyanophage.</title>
        <authorList>
            <person name="Puxty R.J."/>
            <person name="Perez-Sepulveda B."/>
            <person name="Rihtman B."/>
            <person name="Evans D.J."/>
            <person name="Millard A.D."/>
            <person name="Scanlan D.J."/>
        </authorList>
    </citation>
    <scope>NUCLEOTIDE SEQUENCE [LARGE SCALE GENOMIC DNA]</scope>
</reference>
<gene>
    <name evidence="1" type="primary">NrdB</name>
    <name evidence="2" type="ORF">S-PM2d141</name>
    <name evidence="1" type="ORF">S-PM2p141</name>
</gene>
<organism evidence="1 3">
    <name type="scientific">Synechococcus phage S-PM2</name>
    <dbReference type="NCBI Taxonomy" id="238854"/>
    <lineage>
        <taxon>Viruses</taxon>
        <taxon>Duplodnaviria</taxon>
        <taxon>Heunggongvirae</taxon>
        <taxon>Uroviricota</taxon>
        <taxon>Caudoviricetes</taxon>
        <taxon>Pantevenvirales</taxon>
        <taxon>Kyanoviridae</taxon>
        <taxon>Nodensvirus</taxon>
        <taxon>Nodensvirus spm2</taxon>
    </lineage>
</organism>
<dbReference type="KEGG" id="vg:3260459"/>
<name>Q5GQJ6_BPSYP</name>